<dbReference type="EMBL" id="WMEY01000005">
    <property type="protein sequence ID" value="MYL65074.1"/>
    <property type="molecule type" value="Genomic_DNA"/>
</dbReference>
<dbReference type="Proteomes" id="UP000447833">
    <property type="component" value="Unassembled WGS sequence"/>
</dbReference>
<feature type="chain" id="PRO_5038340474" evidence="2">
    <location>
        <begin position="21"/>
        <end position="172"/>
    </location>
</feature>
<protein>
    <submittedName>
        <fullName evidence="3">Uncharacterized protein</fullName>
    </submittedName>
</protein>
<evidence type="ECO:0000256" key="2">
    <source>
        <dbReference type="SAM" id="SignalP"/>
    </source>
</evidence>
<dbReference type="PROSITE" id="PS51257">
    <property type="entry name" value="PROKAR_LIPOPROTEIN"/>
    <property type="match status" value="1"/>
</dbReference>
<feature type="compositionally biased region" description="Polar residues" evidence="1">
    <location>
        <begin position="27"/>
        <end position="40"/>
    </location>
</feature>
<proteinExistence type="predicted"/>
<dbReference type="RefSeq" id="WP_160920449.1">
    <property type="nucleotide sequence ID" value="NZ_WMEY01000005.1"/>
</dbReference>
<name>A0A845F2X1_9BACL</name>
<feature type="region of interest" description="Disordered" evidence="1">
    <location>
        <begin position="21"/>
        <end position="78"/>
    </location>
</feature>
<organism evidence="3 4">
    <name type="scientific">Guptibacillus hwajinpoensis</name>
    <dbReference type="NCBI Taxonomy" id="208199"/>
    <lineage>
        <taxon>Bacteria</taxon>
        <taxon>Bacillati</taxon>
        <taxon>Bacillota</taxon>
        <taxon>Bacilli</taxon>
        <taxon>Bacillales</taxon>
        <taxon>Guptibacillaceae</taxon>
        <taxon>Guptibacillus</taxon>
    </lineage>
</organism>
<feature type="signal peptide" evidence="2">
    <location>
        <begin position="1"/>
        <end position="20"/>
    </location>
</feature>
<keyword evidence="2" id="KW-0732">Signal</keyword>
<reference evidence="3 4" key="1">
    <citation type="submission" date="2019-11" db="EMBL/GenBank/DDBJ databases">
        <title>Genome sequences of 17 halophilic strains isolated from different environments.</title>
        <authorList>
            <person name="Furrow R.E."/>
        </authorList>
    </citation>
    <scope>NUCLEOTIDE SEQUENCE [LARGE SCALE GENOMIC DNA]</scope>
    <source>
        <strain evidence="3 4">22506_14_FS</strain>
    </source>
</reference>
<gene>
    <name evidence="3" type="ORF">GLW07_17080</name>
</gene>
<feature type="compositionally biased region" description="Low complexity" evidence="1">
    <location>
        <begin position="41"/>
        <end position="58"/>
    </location>
</feature>
<evidence type="ECO:0000256" key="1">
    <source>
        <dbReference type="SAM" id="MobiDB-lite"/>
    </source>
</evidence>
<evidence type="ECO:0000313" key="3">
    <source>
        <dbReference type="EMBL" id="MYL65074.1"/>
    </source>
</evidence>
<evidence type="ECO:0000313" key="4">
    <source>
        <dbReference type="Proteomes" id="UP000447833"/>
    </source>
</evidence>
<sequence length="172" mass="18894">MEKKFPILLASCLISGSLLAGCGSNGAEDNTGNQANNSSMEENGASENEGTNEGTNEGMNDSGDSGSEEMTNLEAGVDTALSNLEELKTTVENSSDDVETINEQTMTLEENWDKMEYQVEEEFPDAYKNIEESLYPLIDEGKKDEPDTDKMTELIDETMMKMTEFKETLPTS</sequence>
<comment type="caution">
    <text evidence="3">The sequence shown here is derived from an EMBL/GenBank/DDBJ whole genome shotgun (WGS) entry which is preliminary data.</text>
</comment>
<accession>A0A845F2X1</accession>
<dbReference type="AlphaFoldDB" id="A0A845F2X1"/>